<dbReference type="Proteomes" id="UP000612680">
    <property type="component" value="Chromosome"/>
</dbReference>
<dbReference type="SUPFAM" id="SSF52266">
    <property type="entry name" value="SGNH hydrolase"/>
    <property type="match status" value="1"/>
</dbReference>
<keyword evidence="3" id="KW-1185">Reference proteome</keyword>
<keyword evidence="1" id="KW-0812">Transmembrane</keyword>
<dbReference type="Gene3D" id="3.40.50.1110">
    <property type="entry name" value="SGNH hydrolase"/>
    <property type="match status" value="1"/>
</dbReference>
<gene>
    <name evidence="2" type="ORF">HWI92_23570</name>
</gene>
<keyword evidence="1" id="KW-0472">Membrane</keyword>
<protein>
    <recommendedName>
        <fullName evidence="4">SGNH/GDSL hydrolase family protein</fullName>
    </recommendedName>
</protein>
<accession>A0ABX7IFQ5</accession>
<feature type="transmembrane region" description="Helical" evidence="1">
    <location>
        <begin position="7"/>
        <end position="35"/>
    </location>
</feature>
<proteinExistence type="predicted"/>
<dbReference type="InterPro" id="IPR036514">
    <property type="entry name" value="SGNH_hydro_sf"/>
</dbReference>
<evidence type="ECO:0000313" key="3">
    <source>
        <dbReference type="Proteomes" id="UP000612680"/>
    </source>
</evidence>
<evidence type="ECO:0000256" key="1">
    <source>
        <dbReference type="SAM" id="Phobius"/>
    </source>
</evidence>
<keyword evidence="1" id="KW-1133">Transmembrane helix</keyword>
<evidence type="ECO:0008006" key="4">
    <source>
        <dbReference type="Google" id="ProtNLM"/>
    </source>
</evidence>
<reference evidence="2 3" key="1">
    <citation type="submission" date="2020-06" db="EMBL/GenBank/DDBJ databases">
        <title>Dyadobacter sandarakinus sp. nov., isolated from the soil of the Arctic Yellow River Station.</title>
        <authorList>
            <person name="Zhang Y."/>
            <person name="Peng F."/>
        </authorList>
    </citation>
    <scope>NUCLEOTIDE SEQUENCE [LARGE SCALE GENOMIC DNA]</scope>
    <source>
        <strain evidence="2 3">Q3-56</strain>
    </source>
</reference>
<dbReference type="RefSeq" id="WP_204659872.1">
    <property type="nucleotide sequence ID" value="NZ_CP056775.1"/>
</dbReference>
<dbReference type="EMBL" id="CP056775">
    <property type="protein sequence ID" value="QRR03681.1"/>
    <property type="molecule type" value="Genomic_DNA"/>
</dbReference>
<name>A0ABX7IFQ5_9BACT</name>
<organism evidence="2 3">
    <name type="scientific">Dyadobacter sandarakinus</name>
    <dbReference type="NCBI Taxonomy" id="2747268"/>
    <lineage>
        <taxon>Bacteria</taxon>
        <taxon>Pseudomonadati</taxon>
        <taxon>Bacteroidota</taxon>
        <taxon>Cytophagia</taxon>
        <taxon>Cytophagales</taxon>
        <taxon>Spirosomataceae</taxon>
        <taxon>Dyadobacter</taxon>
    </lineage>
</organism>
<evidence type="ECO:0000313" key="2">
    <source>
        <dbReference type="EMBL" id="QRR03681.1"/>
    </source>
</evidence>
<sequence length="344" mass="39948">MMRKALFYFIFLIVLYIVTEILLRIGLLFLGYPFFKPSDYIFVKIYPSLHELRHKQISNTDETIDVLILGGSVVSPGYMDLELRLDSIFKKQDKQLRKVAVYNVAAPAHTSLDNAIKYEYLKKQKFDLVIYYEAINDLHGNNIPPAYYRADYTHIKWYKDIEILRRHEEMDITVLPFALDFACNYIKDKVSRRFYMTQYGTEVRYRKYGADVKTKPTFEKNLRVIIRQAKESGAKMLLLSYASCFPENVVLTGEDADLKHYCKCSFAVPISIWGKAEYVKAGIATHNQVIRKLASSTPTLYMDMERAMHGDPRFFCDVCHVSKTGAQYFAKTLADFLITNNVLQ</sequence>